<evidence type="ECO:0000313" key="3">
    <source>
        <dbReference type="Proteomes" id="UP000198680"/>
    </source>
</evidence>
<feature type="compositionally biased region" description="Basic residues" evidence="1">
    <location>
        <begin position="15"/>
        <end position="25"/>
    </location>
</feature>
<dbReference type="EMBL" id="FNHE01000012">
    <property type="protein sequence ID" value="SDN13266.1"/>
    <property type="molecule type" value="Genomic_DNA"/>
</dbReference>
<proteinExistence type="predicted"/>
<dbReference type="RefSeq" id="WP_175479673.1">
    <property type="nucleotide sequence ID" value="NZ_FNHE01000012.1"/>
</dbReference>
<gene>
    <name evidence="2" type="ORF">SAMN05660642_04147</name>
</gene>
<dbReference type="STRING" id="1137991.SAMN05660642_04147"/>
<keyword evidence="3" id="KW-1185">Reference proteome</keyword>
<sequence>MSPTTTETRTDARLRRSPRARRHARIDRSAWTCANCEQQTLPPRKRCADCGTSRY</sequence>
<evidence type="ECO:0008006" key="4">
    <source>
        <dbReference type="Google" id="ProtNLM"/>
    </source>
</evidence>
<name>A0A1G9YY76_9ACTN</name>
<organism evidence="2 3">
    <name type="scientific">Geodermatophilus siccatus</name>
    <dbReference type="NCBI Taxonomy" id="1137991"/>
    <lineage>
        <taxon>Bacteria</taxon>
        <taxon>Bacillati</taxon>
        <taxon>Actinomycetota</taxon>
        <taxon>Actinomycetes</taxon>
        <taxon>Geodermatophilales</taxon>
        <taxon>Geodermatophilaceae</taxon>
        <taxon>Geodermatophilus</taxon>
    </lineage>
</organism>
<evidence type="ECO:0000313" key="2">
    <source>
        <dbReference type="EMBL" id="SDN13266.1"/>
    </source>
</evidence>
<dbReference type="Proteomes" id="UP000198680">
    <property type="component" value="Unassembled WGS sequence"/>
</dbReference>
<reference evidence="3" key="1">
    <citation type="submission" date="2016-10" db="EMBL/GenBank/DDBJ databases">
        <authorList>
            <person name="Varghese N."/>
            <person name="Submissions S."/>
        </authorList>
    </citation>
    <scope>NUCLEOTIDE SEQUENCE [LARGE SCALE GENOMIC DNA]</scope>
    <source>
        <strain evidence="3">DSM 45419</strain>
    </source>
</reference>
<feature type="region of interest" description="Disordered" evidence="1">
    <location>
        <begin position="1"/>
        <end position="25"/>
    </location>
</feature>
<protein>
    <recommendedName>
        <fullName evidence="4">RanBP2-type domain-containing protein</fullName>
    </recommendedName>
</protein>
<dbReference type="AlphaFoldDB" id="A0A1G9YY76"/>
<accession>A0A1G9YY76</accession>
<evidence type="ECO:0000256" key="1">
    <source>
        <dbReference type="SAM" id="MobiDB-lite"/>
    </source>
</evidence>